<keyword evidence="5" id="KW-1185">Reference proteome</keyword>
<reference evidence="4 5" key="1">
    <citation type="journal article" date="2018" name="Nat. Microbiol.">
        <title>Leveraging single-cell genomics to expand the fungal tree of life.</title>
        <authorList>
            <person name="Ahrendt S.R."/>
            <person name="Quandt C.A."/>
            <person name="Ciobanu D."/>
            <person name="Clum A."/>
            <person name="Salamov A."/>
            <person name="Andreopoulos B."/>
            <person name="Cheng J.F."/>
            <person name="Woyke T."/>
            <person name="Pelin A."/>
            <person name="Henrissat B."/>
            <person name="Reynolds N.K."/>
            <person name="Benny G.L."/>
            <person name="Smith M.E."/>
            <person name="James T.Y."/>
            <person name="Grigoriev I.V."/>
        </authorList>
    </citation>
    <scope>NUCLEOTIDE SEQUENCE [LARGE SCALE GENOMIC DNA]</scope>
    <source>
        <strain evidence="4 5">ATCC 52028</strain>
    </source>
</reference>
<accession>A0A4P9XAB2</accession>
<evidence type="ECO:0000313" key="3">
    <source>
        <dbReference type="EMBL" id="RKP02266.1"/>
    </source>
</evidence>
<proteinExistence type="predicted"/>
<evidence type="ECO:0000313" key="5">
    <source>
        <dbReference type="Proteomes" id="UP000274922"/>
    </source>
</evidence>
<reference evidence="3" key="2">
    <citation type="submission" date="2018-04" db="EMBL/GenBank/DDBJ databases">
        <title>Leveraging single-cell genomics to expand the Fungal Tree of Life.</title>
        <authorList>
            <consortium name="DOE Joint Genome Institute"/>
            <person name="Ahrendt S.R."/>
            <person name="Quandt C.A."/>
            <person name="Ciobanu D."/>
            <person name="Clum A."/>
            <person name="Salamov A."/>
            <person name="Andreopoulos B."/>
            <person name="Cheng J.-F."/>
            <person name="Woyke T."/>
            <person name="Pelin A."/>
            <person name="Henrissat B."/>
            <person name="Benny G.L."/>
            <person name="Smith M.E."/>
            <person name="James T.Y."/>
            <person name="Grigoriev I.V."/>
        </authorList>
    </citation>
    <scope>NUCLEOTIDE SEQUENCE</scope>
    <source>
        <strain evidence="3">ATCC 52028</strain>
    </source>
</reference>
<reference evidence="2" key="3">
    <citation type="submission" date="2018-08" db="EMBL/GenBank/DDBJ databases">
        <title>Leveraging single-cell genomics to expand the Fungal Tree of Life.</title>
        <authorList>
            <consortium name="DOE Joint Genome Institute"/>
            <person name="Ahrendt S.R."/>
            <person name="Quandt C.A."/>
            <person name="Ciobanu D."/>
            <person name="Clum A."/>
            <person name="Salamov A."/>
            <person name="Andreopoulos B."/>
            <person name="Cheng J.-F."/>
            <person name="Woyke T."/>
            <person name="Pelin A."/>
            <person name="Henrissat B."/>
            <person name="Reynolds N."/>
            <person name="Benny G.L."/>
            <person name="Smith M.E."/>
            <person name="James T.Y."/>
            <person name="Grigoriev I.V."/>
        </authorList>
    </citation>
    <scope>NUCLEOTIDE SEQUENCE</scope>
    <source>
        <strain evidence="2">ATCC 52028</strain>
    </source>
</reference>
<gene>
    <name evidence="2" type="ORF">CAUPRSCDRAFT_11706</name>
    <name evidence="3" type="ORF">CXG81DRAFT_18017</name>
</gene>
<feature type="region of interest" description="Disordered" evidence="1">
    <location>
        <begin position="24"/>
        <end position="51"/>
    </location>
</feature>
<evidence type="ECO:0000313" key="4">
    <source>
        <dbReference type="Proteomes" id="UP000268535"/>
    </source>
</evidence>
<dbReference type="EMBL" id="ML009781">
    <property type="protein sequence ID" value="RKO96604.1"/>
    <property type="molecule type" value="Genomic_DNA"/>
</dbReference>
<organism evidence="3 5">
    <name type="scientific">Caulochytrium protostelioides</name>
    <dbReference type="NCBI Taxonomy" id="1555241"/>
    <lineage>
        <taxon>Eukaryota</taxon>
        <taxon>Fungi</taxon>
        <taxon>Fungi incertae sedis</taxon>
        <taxon>Chytridiomycota</taxon>
        <taxon>Chytridiomycota incertae sedis</taxon>
        <taxon>Chytridiomycetes</taxon>
        <taxon>Caulochytriales</taxon>
        <taxon>Caulochytriaceae</taxon>
        <taxon>Caulochytrium</taxon>
    </lineage>
</organism>
<evidence type="ECO:0000313" key="2">
    <source>
        <dbReference type="EMBL" id="RKO96604.1"/>
    </source>
</evidence>
<dbReference type="Proteomes" id="UP000268535">
    <property type="component" value="Unassembled WGS sequence"/>
</dbReference>
<sequence>MAAFTAGFRRAGFRAAAASASRTARPTPAFTRAAPAAASSGTRASAESTTGGARFFGGMPSASANASGANASSGFGFSGGVPAGSGLGARGLACGSGSAGGAVPAQLAATFRHMHLARMMACGMGADLDDVCYFSLERRITRSIRGRCCRRHRDTVSIGFVLNK</sequence>
<name>A0A4P9XAB2_9FUNG</name>
<dbReference type="EMBL" id="ML014147">
    <property type="protein sequence ID" value="RKP02266.1"/>
    <property type="molecule type" value="Genomic_DNA"/>
</dbReference>
<dbReference type="Proteomes" id="UP000274922">
    <property type="component" value="Unassembled WGS sequence"/>
</dbReference>
<dbReference type="AlphaFoldDB" id="A0A4P9XAB2"/>
<evidence type="ECO:0000256" key="1">
    <source>
        <dbReference type="SAM" id="MobiDB-lite"/>
    </source>
</evidence>
<protein>
    <submittedName>
        <fullName evidence="3">Uncharacterized protein</fullName>
    </submittedName>
</protein>